<dbReference type="EMBL" id="LSRQ01003110">
    <property type="protein sequence ID" value="OAY72417.1"/>
    <property type="molecule type" value="Genomic_DNA"/>
</dbReference>
<proteinExistence type="predicted"/>
<sequence length="19" mass="2293">MRHNSKQISLSGDRRAWFC</sequence>
<evidence type="ECO:0000313" key="2">
    <source>
        <dbReference type="Proteomes" id="UP000092600"/>
    </source>
</evidence>
<comment type="caution">
    <text evidence="1">The sequence shown here is derived from an EMBL/GenBank/DDBJ whole genome shotgun (WGS) entry which is preliminary data.</text>
</comment>
<reference evidence="1 2" key="1">
    <citation type="journal article" date="2016" name="DNA Res.">
        <title>The draft genome of MD-2 pineapple using hybrid error correction of long reads.</title>
        <authorList>
            <person name="Redwan R.M."/>
            <person name="Saidin A."/>
            <person name="Kumar S.V."/>
        </authorList>
    </citation>
    <scope>NUCLEOTIDE SEQUENCE [LARGE SCALE GENOMIC DNA]</scope>
    <source>
        <strain evidence="2">cv. MD2</strain>
        <tissue evidence="1">Leaf</tissue>
    </source>
</reference>
<dbReference type="Proteomes" id="UP000092600">
    <property type="component" value="Unassembled WGS sequence"/>
</dbReference>
<evidence type="ECO:0000313" key="1">
    <source>
        <dbReference type="EMBL" id="OAY72417.1"/>
    </source>
</evidence>
<name>A0A199V5Q4_ANACO</name>
<gene>
    <name evidence="1" type="ORF">ACMD2_03951</name>
</gene>
<organism evidence="1 2">
    <name type="scientific">Ananas comosus</name>
    <name type="common">Pineapple</name>
    <name type="synonym">Ananas ananas</name>
    <dbReference type="NCBI Taxonomy" id="4615"/>
    <lineage>
        <taxon>Eukaryota</taxon>
        <taxon>Viridiplantae</taxon>
        <taxon>Streptophyta</taxon>
        <taxon>Embryophyta</taxon>
        <taxon>Tracheophyta</taxon>
        <taxon>Spermatophyta</taxon>
        <taxon>Magnoliopsida</taxon>
        <taxon>Liliopsida</taxon>
        <taxon>Poales</taxon>
        <taxon>Bromeliaceae</taxon>
        <taxon>Bromelioideae</taxon>
        <taxon>Ananas</taxon>
    </lineage>
</organism>
<accession>A0A199V5Q4</accession>
<dbReference type="AlphaFoldDB" id="A0A199V5Q4"/>
<protein>
    <submittedName>
        <fullName evidence="1">Uncharacterized protein</fullName>
    </submittedName>
</protein>